<protein>
    <submittedName>
        <fullName evidence="3">Enoyl-CoA hydratase/carnithine racemase</fullName>
    </submittedName>
</protein>
<evidence type="ECO:0000313" key="3">
    <source>
        <dbReference type="EMBL" id="SCB16859.1"/>
    </source>
</evidence>
<dbReference type="Gene3D" id="1.10.12.10">
    <property type="entry name" value="Lyase 2-enoyl-coa Hydratase, Chain A, domain 2"/>
    <property type="match status" value="1"/>
</dbReference>
<dbReference type="CDD" id="cd06558">
    <property type="entry name" value="crotonase-like"/>
    <property type="match status" value="1"/>
</dbReference>
<keyword evidence="2" id="KW-0456">Lyase</keyword>
<evidence type="ECO:0000313" key="4">
    <source>
        <dbReference type="Proteomes" id="UP000186228"/>
    </source>
</evidence>
<proteinExistence type="inferred from homology"/>
<accession>A0A1C3UN42</accession>
<dbReference type="PANTHER" id="PTHR11941">
    <property type="entry name" value="ENOYL-COA HYDRATASE-RELATED"/>
    <property type="match status" value="1"/>
</dbReference>
<dbReference type="GO" id="GO:0006635">
    <property type="term" value="P:fatty acid beta-oxidation"/>
    <property type="evidence" value="ECO:0007669"/>
    <property type="project" value="TreeGrafter"/>
</dbReference>
<dbReference type="InterPro" id="IPR001753">
    <property type="entry name" value="Enoyl-CoA_hydra/iso"/>
</dbReference>
<evidence type="ECO:0000256" key="1">
    <source>
        <dbReference type="ARBA" id="ARBA00005254"/>
    </source>
</evidence>
<dbReference type="InterPro" id="IPR014748">
    <property type="entry name" value="Enoyl-CoA_hydra_C"/>
</dbReference>
<organism evidence="3 4">
    <name type="scientific">Rhizobium hainanense</name>
    <dbReference type="NCBI Taxonomy" id="52131"/>
    <lineage>
        <taxon>Bacteria</taxon>
        <taxon>Pseudomonadati</taxon>
        <taxon>Pseudomonadota</taxon>
        <taxon>Alphaproteobacteria</taxon>
        <taxon>Hyphomicrobiales</taxon>
        <taxon>Rhizobiaceae</taxon>
        <taxon>Rhizobium/Agrobacterium group</taxon>
        <taxon>Rhizobium</taxon>
    </lineage>
</organism>
<sequence>MGWSRMNFEHDFAGGSIRATCGDAIGTITISNPDRKNAVTAAMWRAIPQAARILTDEAHAHVIILRGTGADFSAGADISEFDSVRKNSETAVAYEALNSQAFTAIRHCRVPTIAAIRGICYGGGFGLAAACDLRIAERGARFSVPAVRLGIAYPADAVQDIVNALGPQMAKVTLFTGAPMSSEKMVAAGFLLEEIEVDAFDQEVSALAHAIAANAPIALHASKLAIRAVIEQDGDLLREAEVIGAETFDSADYAEGRAAFAERRKPHFTGK</sequence>
<dbReference type="STRING" id="52131.GA0061100_102720"/>
<dbReference type="EMBL" id="FMAC01000002">
    <property type="protein sequence ID" value="SCB16859.1"/>
    <property type="molecule type" value="Genomic_DNA"/>
</dbReference>
<dbReference type="SUPFAM" id="SSF52096">
    <property type="entry name" value="ClpP/crotonase"/>
    <property type="match status" value="1"/>
</dbReference>
<comment type="similarity">
    <text evidence="1">Belongs to the enoyl-CoA hydratase/isomerase family.</text>
</comment>
<dbReference type="Proteomes" id="UP000186228">
    <property type="component" value="Unassembled WGS sequence"/>
</dbReference>
<reference evidence="4" key="1">
    <citation type="submission" date="2016-08" db="EMBL/GenBank/DDBJ databases">
        <authorList>
            <person name="Varghese N."/>
            <person name="Submissions Spin"/>
        </authorList>
    </citation>
    <scope>NUCLEOTIDE SEQUENCE [LARGE SCALE GENOMIC DNA]</scope>
    <source>
        <strain evidence="4">CCBAU 57015</strain>
    </source>
</reference>
<gene>
    <name evidence="3" type="ORF">GA0061100_102720</name>
</gene>
<dbReference type="Gene3D" id="3.90.226.10">
    <property type="entry name" value="2-enoyl-CoA Hydratase, Chain A, domain 1"/>
    <property type="match status" value="1"/>
</dbReference>
<dbReference type="PANTHER" id="PTHR11941:SF54">
    <property type="entry name" value="ENOYL-COA HYDRATASE, MITOCHONDRIAL"/>
    <property type="match status" value="1"/>
</dbReference>
<dbReference type="AlphaFoldDB" id="A0A1C3UN42"/>
<evidence type="ECO:0000256" key="2">
    <source>
        <dbReference type="ARBA" id="ARBA00023239"/>
    </source>
</evidence>
<keyword evidence="4" id="KW-1185">Reference proteome</keyword>
<name>A0A1C3UN42_9HYPH</name>
<dbReference type="InterPro" id="IPR029045">
    <property type="entry name" value="ClpP/crotonase-like_dom_sf"/>
</dbReference>
<dbReference type="GO" id="GO:0016829">
    <property type="term" value="F:lyase activity"/>
    <property type="evidence" value="ECO:0007669"/>
    <property type="project" value="UniProtKB-KW"/>
</dbReference>
<dbReference type="Pfam" id="PF00378">
    <property type="entry name" value="ECH_1"/>
    <property type="match status" value="1"/>
</dbReference>